<protein>
    <recommendedName>
        <fullName evidence="2">SCP domain-containing protein</fullName>
    </recommendedName>
</protein>
<dbReference type="AlphaFoldDB" id="A0AAV9ISP8"/>
<dbReference type="PANTHER" id="PTHR31157:SF1">
    <property type="entry name" value="SCP DOMAIN-CONTAINING PROTEIN"/>
    <property type="match status" value="1"/>
</dbReference>
<evidence type="ECO:0000313" key="4">
    <source>
        <dbReference type="Proteomes" id="UP001301350"/>
    </source>
</evidence>
<comment type="caution">
    <text evidence="3">The sequence shown here is derived from an EMBL/GenBank/DDBJ whole genome shotgun (WGS) entry which is preliminary data.</text>
</comment>
<organism evidence="3 4">
    <name type="scientific">Cyanidium caldarium</name>
    <name type="common">Red alga</name>
    <dbReference type="NCBI Taxonomy" id="2771"/>
    <lineage>
        <taxon>Eukaryota</taxon>
        <taxon>Rhodophyta</taxon>
        <taxon>Bangiophyceae</taxon>
        <taxon>Cyanidiales</taxon>
        <taxon>Cyanidiaceae</taxon>
        <taxon>Cyanidium</taxon>
    </lineage>
</organism>
<accession>A0AAV9ISP8</accession>
<gene>
    <name evidence="3" type="ORF">CDCA_CDCA04G1313</name>
</gene>
<evidence type="ECO:0000259" key="2">
    <source>
        <dbReference type="Pfam" id="PF00188"/>
    </source>
</evidence>
<keyword evidence="4" id="KW-1185">Reference proteome</keyword>
<dbReference type="PRINTS" id="PR01217">
    <property type="entry name" value="PRICHEXTENSN"/>
</dbReference>
<feature type="domain" description="SCP" evidence="2">
    <location>
        <begin position="254"/>
        <end position="367"/>
    </location>
</feature>
<dbReference type="Pfam" id="PF00188">
    <property type="entry name" value="CAP"/>
    <property type="match status" value="1"/>
</dbReference>
<name>A0AAV9ISP8_CYACA</name>
<evidence type="ECO:0000256" key="1">
    <source>
        <dbReference type="SAM" id="MobiDB-lite"/>
    </source>
</evidence>
<reference evidence="3 4" key="1">
    <citation type="submission" date="2022-07" db="EMBL/GenBank/DDBJ databases">
        <title>Genome-wide signatures of adaptation to extreme environments.</title>
        <authorList>
            <person name="Cho C.H."/>
            <person name="Yoon H.S."/>
        </authorList>
    </citation>
    <scope>NUCLEOTIDE SEQUENCE [LARGE SCALE GENOMIC DNA]</scope>
    <source>
        <strain evidence="3 4">DBV 063 E5</strain>
    </source>
</reference>
<dbReference type="PANTHER" id="PTHR31157">
    <property type="entry name" value="SCP DOMAIN-CONTAINING PROTEIN"/>
    <property type="match status" value="1"/>
</dbReference>
<dbReference type="EMBL" id="JANCYW010000004">
    <property type="protein sequence ID" value="KAK4535288.1"/>
    <property type="molecule type" value="Genomic_DNA"/>
</dbReference>
<dbReference type="CDD" id="cd05379">
    <property type="entry name" value="CAP_bacterial"/>
    <property type="match status" value="1"/>
</dbReference>
<dbReference type="InterPro" id="IPR014044">
    <property type="entry name" value="CAP_dom"/>
</dbReference>
<dbReference type="SUPFAM" id="SSF55797">
    <property type="entry name" value="PR-1-like"/>
    <property type="match status" value="1"/>
</dbReference>
<feature type="compositionally biased region" description="Low complexity" evidence="1">
    <location>
        <begin position="217"/>
        <end position="245"/>
    </location>
</feature>
<dbReference type="Gene3D" id="3.40.33.10">
    <property type="entry name" value="CAP"/>
    <property type="match status" value="1"/>
</dbReference>
<sequence length="374" mass="39488">MGTTMKRLREWSMFVAVAAVILGLWAGVHGGQSVTLYGEWDNLHSLVSDAEVRLNLRFARIAEQLSLLRRAAQHEADVTERLTVSKHAICEAECPSSVSTCNVVYLSENIVAGPGVFYCCSGNFLVAGAVGCICDNGLDCKQAPPRHFETTTPVTVTPATPTPTSTPPPAPTPTPAFVPAPTTTTPAATAPVVIIPSTPSAVPATATPAPLPPVSTPTPVVTTPAESAPPSEPTSPASTPAPSSSGQALGLEALRYTNEFRAQNGLGPLGYNSGLYTEALAWSKYMARTGIFRDQDLSTPIVPVPSGIEFDGENVAFFSNTANPARECINLFIQSPPHRANMLGHYDLCAVAFAQNSAGDWYCTQEFGNIFRTA</sequence>
<evidence type="ECO:0000313" key="3">
    <source>
        <dbReference type="EMBL" id="KAK4535288.1"/>
    </source>
</evidence>
<feature type="region of interest" description="Disordered" evidence="1">
    <location>
        <begin position="148"/>
        <end position="183"/>
    </location>
</feature>
<feature type="compositionally biased region" description="Pro residues" evidence="1">
    <location>
        <begin position="160"/>
        <end position="178"/>
    </location>
</feature>
<feature type="region of interest" description="Disordered" evidence="1">
    <location>
        <begin position="203"/>
        <end position="246"/>
    </location>
</feature>
<dbReference type="InterPro" id="IPR035940">
    <property type="entry name" value="CAP_sf"/>
</dbReference>
<feature type="compositionally biased region" description="Low complexity" evidence="1">
    <location>
        <begin position="150"/>
        <end position="159"/>
    </location>
</feature>
<proteinExistence type="predicted"/>
<dbReference type="Proteomes" id="UP001301350">
    <property type="component" value="Unassembled WGS sequence"/>
</dbReference>